<accession>A0A9W5Z1M8</accession>
<reference evidence="1" key="1">
    <citation type="submission" date="2022-07" db="EMBL/GenBank/DDBJ databases">
        <title>Taxonomy of Aspergillus series Nigri: significant species reduction supported by multi-species coalescent approaches.</title>
        <authorList>
            <person name="Bian C."/>
            <person name="Kusuya Y."/>
            <person name="Sklenar F."/>
            <person name="D'hooge E."/>
            <person name="Yaguchi T."/>
            <person name="Takahashi H."/>
            <person name="Hubka V."/>
        </authorList>
    </citation>
    <scope>NUCLEOTIDE SEQUENCE</scope>
    <source>
        <strain evidence="1">CBS 733.88</strain>
    </source>
</reference>
<dbReference type="AlphaFoldDB" id="A0A9W5Z1M8"/>
<evidence type="ECO:0000313" key="2">
    <source>
        <dbReference type="Proteomes" id="UP001143548"/>
    </source>
</evidence>
<sequence length="514" mass="60187">MPKTRRLLQQEITYSDAQDDQSNILHKLTFPSQRDQFLDHVYRHCSWIQRVVSHHLNFRSGDTCRVSQPEEWLHGSFNLCIPVEVVQHAQSATTKVLVRIPLPYRVGEAFRPGNADEKLRCEAGTYAWLQLMAPSIRVPRLYGFGLSTGQCFTDIENMPFLTRCFHHLRCRLQACFGYQTPTRYVPHPIHRSDDPGMGYLLMEYIDDAQMLSNTWSKSHGDERLRKNLFRDLSTIYLTLAQVPLPRIGSFVIDANGYLTLSNRPLSSEIQELENGNIPIDMPRDFTYSTVDSYVVDLLSCHDSRMQHQPNAVMDLKDGIYQITALTMMKTIFPHFFRRELRRGPFVMQLTDLHPSNVFVDDDWNIKCVIDLEWTCSRPIEMLHPPTWLTDQTADNLDLETYNKVREEFMNILQEQEKMFHAKAGKVPSLSTVMEQGWKTRTFWYSLCLRSPLGIHQFFYDHIQTRFAKGHIDDGDFFRINMSYWREGAIPFLHAKVKDKERYDLQLREAFEVEE</sequence>
<protein>
    <recommendedName>
        <fullName evidence="3">Aminoglycoside phosphotransferase domain-containing protein</fullName>
    </recommendedName>
</protein>
<dbReference type="SUPFAM" id="SSF56112">
    <property type="entry name" value="Protein kinase-like (PK-like)"/>
    <property type="match status" value="1"/>
</dbReference>
<evidence type="ECO:0008006" key="3">
    <source>
        <dbReference type="Google" id="ProtNLM"/>
    </source>
</evidence>
<dbReference type="InterPro" id="IPR051678">
    <property type="entry name" value="AGP_Transferase"/>
</dbReference>
<organism evidence="1 2">
    <name type="scientific">Aspergillus brasiliensis</name>
    <dbReference type="NCBI Taxonomy" id="319629"/>
    <lineage>
        <taxon>Eukaryota</taxon>
        <taxon>Fungi</taxon>
        <taxon>Dikarya</taxon>
        <taxon>Ascomycota</taxon>
        <taxon>Pezizomycotina</taxon>
        <taxon>Eurotiomycetes</taxon>
        <taxon>Eurotiomycetidae</taxon>
        <taxon>Eurotiales</taxon>
        <taxon>Aspergillaceae</taxon>
        <taxon>Aspergillus</taxon>
        <taxon>Aspergillus subgen. Circumdati</taxon>
    </lineage>
</organism>
<dbReference type="Proteomes" id="UP001143548">
    <property type="component" value="Unassembled WGS sequence"/>
</dbReference>
<name>A0A9W5Z1M8_9EURO</name>
<dbReference type="PANTHER" id="PTHR21310">
    <property type="entry name" value="AMINOGLYCOSIDE PHOSPHOTRANSFERASE-RELATED-RELATED"/>
    <property type="match status" value="1"/>
</dbReference>
<gene>
    <name evidence="1" type="ORF">AbraCBS73388_003247</name>
</gene>
<proteinExistence type="predicted"/>
<evidence type="ECO:0000313" key="1">
    <source>
        <dbReference type="EMBL" id="GKZ26858.1"/>
    </source>
</evidence>
<comment type="caution">
    <text evidence="1">The sequence shown here is derived from an EMBL/GenBank/DDBJ whole genome shotgun (WGS) entry which is preliminary data.</text>
</comment>
<dbReference type="InterPro" id="IPR011009">
    <property type="entry name" value="Kinase-like_dom_sf"/>
</dbReference>
<dbReference type="PANTHER" id="PTHR21310:SF37">
    <property type="entry name" value="AMINOGLYCOSIDE PHOSPHOTRANSFERASE DOMAIN-CONTAINING PROTEIN"/>
    <property type="match status" value="1"/>
</dbReference>
<dbReference type="EMBL" id="BROQ01000167">
    <property type="protein sequence ID" value="GKZ26858.1"/>
    <property type="molecule type" value="Genomic_DNA"/>
</dbReference>